<evidence type="ECO:0000256" key="1">
    <source>
        <dbReference type="SAM" id="Phobius"/>
    </source>
</evidence>
<keyword evidence="1" id="KW-0472">Membrane</keyword>
<gene>
    <name evidence="2" type="ORF">Mal4_52430</name>
</gene>
<reference evidence="2 3" key="1">
    <citation type="submission" date="2019-02" db="EMBL/GenBank/DDBJ databases">
        <title>Deep-cultivation of Planctomycetes and their phenomic and genomic characterization uncovers novel biology.</title>
        <authorList>
            <person name="Wiegand S."/>
            <person name="Jogler M."/>
            <person name="Boedeker C."/>
            <person name="Pinto D."/>
            <person name="Vollmers J."/>
            <person name="Rivas-Marin E."/>
            <person name="Kohn T."/>
            <person name="Peeters S.H."/>
            <person name="Heuer A."/>
            <person name="Rast P."/>
            <person name="Oberbeckmann S."/>
            <person name="Bunk B."/>
            <person name="Jeske O."/>
            <person name="Meyerdierks A."/>
            <person name="Storesund J.E."/>
            <person name="Kallscheuer N."/>
            <person name="Luecker S."/>
            <person name="Lage O.M."/>
            <person name="Pohl T."/>
            <person name="Merkel B.J."/>
            <person name="Hornburger P."/>
            <person name="Mueller R.-W."/>
            <person name="Bruemmer F."/>
            <person name="Labrenz M."/>
            <person name="Spormann A.M."/>
            <person name="Op den Camp H."/>
            <person name="Overmann J."/>
            <person name="Amann R."/>
            <person name="Jetten M.S.M."/>
            <person name="Mascher T."/>
            <person name="Medema M.H."/>
            <person name="Devos D.P."/>
            <person name="Kaster A.-K."/>
            <person name="Ovreas L."/>
            <person name="Rohde M."/>
            <person name="Galperin M.Y."/>
            <person name="Jogler C."/>
        </authorList>
    </citation>
    <scope>NUCLEOTIDE SEQUENCE [LARGE SCALE GENOMIC DNA]</scope>
    <source>
        <strain evidence="2 3">Mal4</strain>
    </source>
</reference>
<organism evidence="2 3">
    <name type="scientific">Maioricimonas rarisocia</name>
    <dbReference type="NCBI Taxonomy" id="2528026"/>
    <lineage>
        <taxon>Bacteria</taxon>
        <taxon>Pseudomonadati</taxon>
        <taxon>Planctomycetota</taxon>
        <taxon>Planctomycetia</taxon>
        <taxon>Planctomycetales</taxon>
        <taxon>Planctomycetaceae</taxon>
        <taxon>Maioricimonas</taxon>
    </lineage>
</organism>
<evidence type="ECO:0000313" key="3">
    <source>
        <dbReference type="Proteomes" id="UP000320496"/>
    </source>
</evidence>
<feature type="transmembrane region" description="Helical" evidence="1">
    <location>
        <begin position="48"/>
        <end position="72"/>
    </location>
</feature>
<proteinExistence type="predicted"/>
<keyword evidence="1" id="KW-1133">Transmembrane helix</keyword>
<accession>A0A517ZEG8</accession>
<sequence length="81" mass="8831">MNMTRYWPLLLAAAGLLLLVTGFVYDVIFAGIPYQDPTPDMSARYARHAVIAAAIRWCGVGAVLLGLTVGLVRRGSRTPER</sequence>
<dbReference type="Proteomes" id="UP000320496">
    <property type="component" value="Chromosome"/>
</dbReference>
<name>A0A517ZEG8_9PLAN</name>
<protein>
    <submittedName>
        <fullName evidence="2">Uncharacterized protein</fullName>
    </submittedName>
</protein>
<keyword evidence="1" id="KW-0812">Transmembrane</keyword>
<dbReference type="AlphaFoldDB" id="A0A517ZEG8"/>
<dbReference type="EMBL" id="CP036275">
    <property type="protein sequence ID" value="QDU40880.1"/>
    <property type="molecule type" value="Genomic_DNA"/>
</dbReference>
<evidence type="ECO:0000313" key="2">
    <source>
        <dbReference type="EMBL" id="QDU40880.1"/>
    </source>
</evidence>
<keyword evidence="3" id="KW-1185">Reference proteome</keyword>
<dbReference type="KEGG" id="mri:Mal4_52430"/>